<comment type="cofactor">
    <cofactor evidence="4">
        <name>Mn(2+)</name>
        <dbReference type="ChEBI" id="CHEBI:29035"/>
    </cofactor>
    <text evidence="4">Binds 2 manganese ions per subunit.</text>
</comment>
<dbReference type="PROSITE" id="PS01053">
    <property type="entry name" value="ARGINASE_1"/>
    <property type="match status" value="1"/>
</dbReference>
<evidence type="ECO:0000256" key="5">
    <source>
        <dbReference type="RuleBase" id="RU003684"/>
    </source>
</evidence>
<dbReference type="GO" id="GO:0008783">
    <property type="term" value="F:agmatinase activity"/>
    <property type="evidence" value="ECO:0007669"/>
    <property type="project" value="UniProtKB-EC"/>
</dbReference>
<gene>
    <name evidence="6" type="primary">speB</name>
    <name evidence="6" type="ORF">OBO34_18275</name>
</gene>
<evidence type="ECO:0000313" key="6">
    <source>
        <dbReference type="EMBL" id="MCU7380279.1"/>
    </source>
</evidence>
<protein>
    <submittedName>
        <fullName evidence="6">Agmatinase</fullName>
        <ecNumber evidence="6">3.5.3.11</ecNumber>
    </submittedName>
</protein>
<dbReference type="PANTHER" id="PTHR11358:SF26">
    <property type="entry name" value="GUANIDINO ACID HYDROLASE, MITOCHONDRIAL"/>
    <property type="match status" value="1"/>
</dbReference>
<dbReference type="PANTHER" id="PTHR11358">
    <property type="entry name" value="ARGINASE/AGMATINASE"/>
    <property type="match status" value="1"/>
</dbReference>
<feature type="binding site" evidence="4">
    <location>
        <position position="156"/>
    </location>
    <ligand>
        <name>Mn(2+)</name>
        <dbReference type="ChEBI" id="CHEBI:29035"/>
        <label>1</label>
    </ligand>
</feature>
<dbReference type="Pfam" id="PF00491">
    <property type="entry name" value="Arginase"/>
    <property type="match status" value="1"/>
</dbReference>
<proteinExistence type="inferred from homology"/>
<dbReference type="CDD" id="cd09990">
    <property type="entry name" value="Agmatinase-like"/>
    <property type="match status" value="1"/>
</dbReference>
<sequence length="319" mass="34736">MNKCSFLETAMQCGVSHSFLKSDYVSFDNASFSLEQADYAVIGAPFEQCCVYRPGSGFGPQSIRIASEQFSTYNIELDVEITDHLKLVDAGDVAVIPGNRDKSLERIEEAVERIYRHGTIPILLGGDHSVTLPAVKGILKNFNGKLGVIHFDTHLDTGDEYAGEKISNCTQMLRISEFDQVDGSNIVQIGIRGCLNPKEEYELAKKAGIHTILINEVLKRGMDSVVEEAIRLASEGTDAIYLTVDIDVLDPIYAPGTCAPSPGGLSIRELIDAVRKIGKEKVVGFDLVEVAPQYDLGGVTQRCAVSTILEFLSACAIEK</sequence>
<keyword evidence="2 4" id="KW-0479">Metal-binding</keyword>
<dbReference type="GO" id="GO:0033389">
    <property type="term" value="P:putrescine biosynthetic process from arginine, via agmatine"/>
    <property type="evidence" value="ECO:0007669"/>
    <property type="project" value="TreeGrafter"/>
</dbReference>
<feature type="binding site" evidence="4">
    <location>
        <position position="128"/>
    </location>
    <ligand>
        <name>Mn(2+)</name>
        <dbReference type="ChEBI" id="CHEBI:29035"/>
        <label>1</label>
    </ligand>
</feature>
<dbReference type="Proteomes" id="UP001065549">
    <property type="component" value="Unassembled WGS sequence"/>
</dbReference>
<evidence type="ECO:0000256" key="2">
    <source>
        <dbReference type="ARBA" id="ARBA00022723"/>
    </source>
</evidence>
<organism evidence="6 7">
    <name type="scientific">Hominibacterium faecale</name>
    <dbReference type="NCBI Taxonomy" id="2839743"/>
    <lineage>
        <taxon>Bacteria</taxon>
        <taxon>Bacillati</taxon>
        <taxon>Bacillota</taxon>
        <taxon>Clostridia</taxon>
        <taxon>Peptostreptococcales</taxon>
        <taxon>Anaerovoracaceae</taxon>
        <taxon>Hominibacterium</taxon>
    </lineage>
</organism>
<feature type="binding site" evidence="4">
    <location>
        <position position="154"/>
    </location>
    <ligand>
        <name>Mn(2+)</name>
        <dbReference type="ChEBI" id="CHEBI:29035"/>
        <label>1</label>
    </ligand>
</feature>
<feature type="binding site" evidence="4">
    <location>
        <position position="152"/>
    </location>
    <ligand>
        <name>Mn(2+)</name>
        <dbReference type="ChEBI" id="CHEBI:29035"/>
        <label>1</label>
    </ligand>
</feature>
<evidence type="ECO:0000256" key="4">
    <source>
        <dbReference type="PIRSR" id="PIRSR036979-1"/>
    </source>
</evidence>
<evidence type="ECO:0000313" key="7">
    <source>
        <dbReference type="Proteomes" id="UP001065549"/>
    </source>
</evidence>
<dbReference type="EMBL" id="JAOSHN010000009">
    <property type="protein sequence ID" value="MCU7380279.1"/>
    <property type="molecule type" value="Genomic_DNA"/>
</dbReference>
<evidence type="ECO:0000256" key="1">
    <source>
        <dbReference type="ARBA" id="ARBA00009227"/>
    </source>
</evidence>
<dbReference type="InterPro" id="IPR006035">
    <property type="entry name" value="Ureohydrolase"/>
</dbReference>
<dbReference type="RefSeq" id="WP_148395365.1">
    <property type="nucleotide sequence ID" value="NZ_JAJAGH010000001.1"/>
</dbReference>
<dbReference type="AlphaFoldDB" id="A0A9J6QXQ8"/>
<feature type="binding site" evidence="4">
    <location>
        <position position="247"/>
    </location>
    <ligand>
        <name>Mn(2+)</name>
        <dbReference type="ChEBI" id="CHEBI:29035"/>
        <label>1</label>
    </ligand>
</feature>
<dbReference type="NCBIfam" id="TIGR01230">
    <property type="entry name" value="agmatinase"/>
    <property type="match status" value="1"/>
</dbReference>
<keyword evidence="7" id="KW-1185">Reference proteome</keyword>
<accession>A0A9J6QXQ8</accession>
<dbReference type="InterPro" id="IPR023696">
    <property type="entry name" value="Ureohydrolase_dom_sf"/>
</dbReference>
<dbReference type="SUPFAM" id="SSF52768">
    <property type="entry name" value="Arginase/deacetylase"/>
    <property type="match status" value="1"/>
</dbReference>
<dbReference type="PIRSF" id="PIRSF036979">
    <property type="entry name" value="Arginase"/>
    <property type="match status" value="1"/>
</dbReference>
<evidence type="ECO:0000256" key="3">
    <source>
        <dbReference type="ARBA" id="ARBA00022801"/>
    </source>
</evidence>
<dbReference type="PROSITE" id="PS51409">
    <property type="entry name" value="ARGINASE_2"/>
    <property type="match status" value="1"/>
</dbReference>
<comment type="caution">
    <text evidence="6">The sequence shown here is derived from an EMBL/GenBank/DDBJ whole genome shotgun (WGS) entry which is preliminary data.</text>
</comment>
<reference evidence="6" key="1">
    <citation type="submission" date="2022-09" db="EMBL/GenBank/DDBJ databases">
        <title>Culturomic study of gut microbiota in children with autism spectrum disorder.</title>
        <authorList>
            <person name="Efimov B.A."/>
            <person name="Chaplin A.V."/>
            <person name="Sokolova S.R."/>
            <person name="Pikina A.P."/>
            <person name="Korzhanova M."/>
            <person name="Belova V."/>
            <person name="Korostin D."/>
        </authorList>
    </citation>
    <scope>NUCLEOTIDE SEQUENCE</scope>
    <source>
        <strain evidence="6">ASD5510</strain>
    </source>
</reference>
<keyword evidence="4" id="KW-0464">Manganese</keyword>
<dbReference type="Gene3D" id="3.40.800.10">
    <property type="entry name" value="Ureohydrolase domain"/>
    <property type="match status" value="1"/>
</dbReference>
<name>A0A9J6QXQ8_9FIRM</name>
<dbReference type="InterPro" id="IPR020855">
    <property type="entry name" value="Ureohydrolase_Mn_BS"/>
</dbReference>
<feature type="binding site" evidence="4">
    <location>
        <position position="245"/>
    </location>
    <ligand>
        <name>Mn(2+)</name>
        <dbReference type="ChEBI" id="CHEBI:29035"/>
        <label>1</label>
    </ligand>
</feature>
<dbReference type="EC" id="3.5.3.11" evidence="6"/>
<comment type="similarity">
    <text evidence="1">Belongs to the arginase family. Agmatinase subfamily.</text>
</comment>
<dbReference type="PRINTS" id="PR00116">
    <property type="entry name" value="ARGINASE"/>
</dbReference>
<dbReference type="InterPro" id="IPR005925">
    <property type="entry name" value="Agmatinase-rel"/>
</dbReference>
<keyword evidence="3 5" id="KW-0378">Hydrolase</keyword>
<dbReference type="GO" id="GO:0046872">
    <property type="term" value="F:metal ion binding"/>
    <property type="evidence" value="ECO:0007669"/>
    <property type="project" value="UniProtKB-KW"/>
</dbReference>